<sequence>MARQSAQSISGIFRFSDRFRTMRLLHCVLVHLFGTVVEAVLPRQQTPEICKKRPDPGKCEPTYPAWYYDSNNGFCKLFLYSGCGGNSNRFLTEVKCQETCLPGKTPQCLCSLLPRPVRCKTPFRLPWFFNPKTQLCQKYQRGFCAGNTNSFSTCVKCMNRCSIIHAVETCRLIHKKVEEMKQHSGRRPK</sequence>
<evidence type="ECO:0000259" key="9">
    <source>
        <dbReference type="PROSITE" id="PS50279"/>
    </source>
</evidence>
<comment type="subcellular location">
    <subcellularLocation>
        <location evidence="1">Secreted</location>
    </subcellularLocation>
</comment>
<evidence type="ECO:0000256" key="8">
    <source>
        <dbReference type="SAM" id="SignalP"/>
    </source>
</evidence>
<keyword evidence="7" id="KW-1015">Disulfide bond</keyword>
<name>A0A131YQF9_RHIAP</name>
<dbReference type="PRINTS" id="PR00759">
    <property type="entry name" value="BASICPTASE"/>
</dbReference>
<dbReference type="InterPro" id="IPR002223">
    <property type="entry name" value="Kunitz_BPTI"/>
</dbReference>
<evidence type="ECO:0000256" key="2">
    <source>
        <dbReference type="ARBA" id="ARBA00022525"/>
    </source>
</evidence>
<dbReference type="EMBL" id="GEDV01007068">
    <property type="protein sequence ID" value="JAP81489.1"/>
    <property type="molecule type" value="Transcribed_RNA"/>
</dbReference>
<dbReference type="PROSITE" id="PS50279">
    <property type="entry name" value="BPTI_KUNITZ_2"/>
    <property type="match status" value="2"/>
</dbReference>
<keyword evidence="5" id="KW-0677">Repeat</keyword>
<proteinExistence type="predicted"/>
<dbReference type="Pfam" id="PF00014">
    <property type="entry name" value="Kunitz_BPTI"/>
    <property type="match status" value="2"/>
</dbReference>
<keyword evidence="8" id="KW-0732">Signal</keyword>
<evidence type="ECO:0000256" key="7">
    <source>
        <dbReference type="ARBA" id="ARBA00023157"/>
    </source>
</evidence>
<dbReference type="GO" id="GO:0005615">
    <property type="term" value="C:extracellular space"/>
    <property type="evidence" value="ECO:0007669"/>
    <property type="project" value="TreeGrafter"/>
</dbReference>
<dbReference type="GO" id="GO:0004867">
    <property type="term" value="F:serine-type endopeptidase inhibitor activity"/>
    <property type="evidence" value="ECO:0007669"/>
    <property type="project" value="UniProtKB-KW"/>
</dbReference>
<protein>
    <submittedName>
        <fullName evidence="10">Pancreatic trypsin inhibitor</fullName>
    </submittedName>
</protein>
<evidence type="ECO:0000256" key="3">
    <source>
        <dbReference type="ARBA" id="ARBA00022656"/>
    </source>
</evidence>
<dbReference type="FunFam" id="4.10.410.10:FF:000020">
    <property type="entry name" value="Collagen, type VI, alpha 3"/>
    <property type="match status" value="1"/>
</dbReference>
<dbReference type="SMART" id="SM00131">
    <property type="entry name" value="KU"/>
    <property type="match status" value="2"/>
</dbReference>
<evidence type="ECO:0000256" key="4">
    <source>
        <dbReference type="ARBA" id="ARBA00022690"/>
    </source>
</evidence>
<feature type="chain" id="PRO_5007285773" evidence="8">
    <location>
        <begin position="40"/>
        <end position="189"/>
    </location>
</feature>
<dbReference type="PROSITE" id="PS00280">
    <property type="entry name" value="BPTI_KUNITZ_1"/>
    <property type="match status" value="1"/>
</dbReference>
<dbReference type="PANTHER" id="PTHR10083">
    <property type="entry name" value="KUNITZ-TYPE PROTEASE INHIBITOR-RELATED"/>
    <property type="match status" value="1"/>
</dbReference>
<dbReference type="AlphaFoldDB" id="A0A131YQF9"/>
<keyword evidence="6" id="KW-0722">Serine protease inhibitor</keyword>
<dbReference type="CDD" id="cd22638">
    <property type="entry name" value="Kunitz_amblin-like"/>
    <property type="match status" value="1"/>
</dbReference>
<evidence type="ECO:0000256" key="6">
    <source>
        <dbReference type="ARBA" id="ARBA00022900"/>
    </source>
</evidence>
<dbReference type="SUPFAM" id="SSF57362">
    <property type="entry name" value="BPTI-like"/>
    <property type="match status" value="2"/>
</dbReference>
<keyword evidence="4" id="KW-0646">Protease inhibitor</keyword>
<reference evidence="10" key="1">
    <citation type="journal article" date="2016" name="Ticks Tick Borne Dis.">
        <title>De novo assembly and annotation of the salivary gland transcriptome of Rhipicephalus appendiculatus male and female ticks during blood feeding.</title>
        <authorList>
            <person name="de Castro M.H."/>
            <person name="de Klerk D."/>
            <person name="Pienaar R."/>
            <person name="Latif A.A."/>
            <person name="Rees D.J."/>
            <person name="Mans B.J."/>
        </authorList>
    </citation>
    <scope>NUCLEOTIDE SEQUENCE</scope>
    <source>
        <tissue evidence="10">Salivary glands</tissue>
    </source>
</reference>
<dbReference type="InterPro" id="IPR036880">
    <property type="entry name" value="Kunitz_BPTI_sf"/>
</dbReference>
<organism evidence="10">
    <name type="scientific">Rhipicephalus appendiculatus</name>
    <name type="common">Brown ear tick</name>
    <dbReference type="NCBI Taxonomy" id="34631"/>
    <lineage>
        <taxon>Eukaryota</taxon>
        <taxon>Metazoa</taxon>
        <taxon>Ecdysozoa</taxon>
        <taxon>Arthropoda</taxon>
        <taxon>Chelicerata</taxon>
        <taxon>Arachnida</taxon>
        <taxon>Acari</taxon>
        <taxon>Parasitiformes</taxon>
        <taxon>Ixodida</taxon>
        <taxon>Ixodoidea</taxon>
        <taxon>Ixodidae</taxon>
        <taxon>Rhipicephalinae</taxon>
        <taxon>Rhipicephalus</taxon>
        <taxon>Rhipicephalus</taxon>
    </lineage>
</organism>
<accession>A0A131YQF9</accession>
<dbReference type="Gene3D" id="4.10.410.10">
    <property type="entry name" value="Pancreatic trypsin inhibitor Kunitz domain"/>
    <property type="match status" value="2"/>
</dbReference>
<evidence type="ECO:0000256" key="5">
    <source>
        <dbReference type="ARBA" id="ARBA00022737"/>
    </source>
</evidence>
<dbReference type="InterPro" id="IPR020901">
    <property type="entry name" value="Prtase_inh_Kunz-CS"/>
</dbReference>
<dbReference type="InterPro" id="IPR050098">
    <property type="entry name" value="TFPI/VKTCI-like"/>
</dbReference>
<dbReference type="PANTHER" id="PTHR10083:SF217">
    <property type="entry name" value="BOOPHILIN-H2"/>
    <property type="match status" value="1"/>
</dbReference>
<evidence type="ECO:0000313" key="10">
    <source>
        <dbReference type="EMBL" id="JAP81489.1"/>
    </source>
</evidence>
<feature type="domain" description="BPTI/Kunitz inhibitor" evidence="9">
    <location>
        <begin position="110"/>
        <end position="161"/>
    </location>
</feature>
<keyword evidence="3" id="KW-0800">Toxin</keyword>
<feature type="signal peptide" evidence="8">
    <location>
        <begin position="1"/>
        <end position="39"/>
    </location>
</feature>
<keyword evidence="2" id="KW-0964">Secreted</keyword>
<feature type="domain" description="BPTI/Kunitz inhibitor" evidence="9">
    <location>
        <begin position="50"/>
        <end position="100"/>
    </location>
</feature>
<evidence type="ECO:0000256" key="1">
    <source>
        <dbReference type="ARBA" id="ARBA00004613"/>
    </source>
</evidence>